<reference evidence="1 2" key="1">
    <citation type="submission" date="2016-02" db="EMBL/GenBank/DDBJ databases">
        <title>Complete Genome of H5569, the type strain of the newly described species Haematospirillium jordaniae.</title>
        <authorList>
            <person name="Nicholson A.C."/>
            <person name="Humrighouse B.W."/>
            <person name="Loparov V."/>
            <person name="McQuiston J.R."/>
        </authorList>
    </citation>
    <scope>NUCLEOTIDE SEQUENCE [LARGE SCALE GENOMIC DNA]</scope>
    <source>
        <strain evidence="1 2">H5569</strain>
    </source>
</reference>
<protein>
    <recommendedName>
        <fullName evidence="3">Peptidase M10 serralysin C-terminal domain-containing protein</fullName>
    </recommendedName>
</protein>
<name>A0A143DDL8_9PROT</name>
<dbReference type="Gene3D" id="2.150.10.10">
    <property type="entry name" value="Serralysin-like metalloprotease, C-terminal"/>
    <property type="match status" value="1"/>
</dbReference>
<dbReference type="InterPro" id="IPR018511">
    <property type="entry name" value="Hemolysin-typ_Ca-bd_CS"/>
</dbReference>
<dbReference type="PROSITE" id="PS00330">
    <property type="entry name" value="HEMOLYSIN_CALCIUM"/>
    <property type="match status" value="1"/>
</dbReference>
<keyword evidence="2" id="KW-1185">Reference proteome</keyword>
<dbReference type="GeneID" id="53316704"/>
<dbReference type="OrthoDB" id="7332321at2"/>
<dbReference type="KEGG" id="hjo:AY555_05990"/>
<dbReference type="GO" id="GO:0005509">
    <property type="term" value="F:calcium ion binding"/>
    <property type="evidence" value="ECO:0007669"/>
    <property type="project" value="InterPro"/>
</dbReference>
<sequence>MTASVEHSGAAGLNAEGDLARDKRHVIMEGTRDLSDQDQHIFVHIKGFGIVSPIMVGGERIGSIRYDKSVIGGSSQDLIRGDDRDNTFKGMDGSDILVGNGGDDVLDGGCDNDYLVPGPGADVMTGGPGRDMFWFHRLSDAKGDLITDFNRSEGDRIEFSFDDSVSYAASQPGYVQDPERPMPLPLNGTTPAPNTLWYMPSENGRDVVLYGDSDGDISTHEVEINLQGVTYIQDSDIQFTYYT</sequence>
<dbReference type="PRINTS" id="PR00313">
    <property type="entry name" value="CABNDNGRPT"/>
</dbReference>
<dbReference type="RefSeq" id="WP_066134711.1">
    <property type="nucleotide sequence ID" value="NZ_CP014525.1"/>
</dbReference>
<accession>A0A143DDL8</accession>
<dbReference type="InterPro" id="IPR001343">
    <property type="entry name" value="Hemolysn_Ca-bd"/>
</dbReference>
<dbReference type="Pfam" id="PF00353">
    <property type="entry name" value="HemolysinCabind"/>
    <property type="match status" value="1"/>
</dbReference>
<dbReference type="SUPFAM" id="SSF51120">
    <property type="entry name" value="beta-Roll"/>
    <property type="match status" value="1"/>
</dbReference>
<evidence type="ECO:0000313" key="1">
    <source>
        <dbReference type="EMBL" id="AMW34805.1"/>
    </source>
</evidence>
<dbReference type="AlphaFoldDB" id="A0A143DDL8"/>
<evidence type="ECO:0000313" key="2">
    <source>
        <dbReference type="Proteomes" id="UP000076066"/>
    </source>
</evidence>
<dbReference type="EMBL" id="CP014525">
    <property type="protein sequence ID" value="AMW34805.1"/>
    <property type="molecule type" value="Genomic_DNA"/>
</dbReference>
<dbReference type="InterPro" id="IPR011049">
    <property type="entry name" value="Serralysin-like_metalloprot_C"/>
</dbReference>
<proteinExistence type="predicted"/>
<dbReference type="Proteomes" id="UP000076066">
    <property type="component" value="Chromosome"/>
</dbReference>
<gene>
    <name evidence="1" type="ORF">AY555_05990</name>
</gene>
<evidence type="ECO:0008006" key="3">
    <source>
        <dbReference type="Google" id="ProtNLM"/>
    </source>
</evidence>
<organism evidence="1 2">
    <name type="scientific">Haematospirillum jordaniae</name>
    <dbReference type="NCBI Taxonomy" id="1549855"/>
    <lineage>
        <taxon>Bacteria</taxon>
        <taxon>Pseudomonadati</taxon>
        <taxon>Pseudomonadota</taxon>
        <taxon>Alphaproteobacteria</taxon>
        <taxon>Rhodospirillales</taxon>
        <taxon>Novispirillaceae</taxon>
        <taxon>Haematospirillum</taxon>
    </lineage>
</organism>
<dbReference type="STRING" id="1549855.AY555_05990"/>